<sequence length="517" mass="57132">MNATKRKFNTLIQGIGTRSPQPGNSSTDDRPTTADSATLTRPATGNTAPSTPRASTDMPSPVPVSSISADFLAKRRRLGALGSAAGNAASKMTITNVSLRKWTAGRDGAKHDTQQEPPRYCPGDREQLIRRLGTFQELTEWTPKPEKVNEIEWAKRGWVCKGKERVRCTLCSKELVVNTSKRAVDGKDVSILVGSEFEEALVKKFAELIVSAHQEDCLWKKRGCDDSLLRLQITSAQVALPSLRQRYDELCDRQSFLPYQFNLRLPASLSLETVKDQLPPNFFTEPPPSTSRSSAAPNNVALALALTGWEGLTNPKIGPVPNSASCPTCLRRLGLWMFKSREINEETNEVLVPAPMDHLDPIREHRFFCPWRNPDAQRNPGSRSAEASKAAWEVLVLTVKHAAYLRGHRDKNDKTPVHGRSKSHAVPRTPTSRPTGHAYTPSEGAIESPLLMLGPDMVDDEEEDGRERDAKDKERWARLRRVKSLFNTKGGRSRLTKSLSRPGTAKSSATTADGGKD</sequence>
<dbReference type="PANTHER" id="PTHR15835">
    <property type="entry name" value="NUCLEAR-INTERACTING PARTNER OF ALK"/>
    <property type="match status" value="1"/>
</dbReference>
<keyword evidence="3" id="KW-0863">Zinc-finger</keyword>
<evidence type="ECO:0000256" key="1">
    <source>
        <dbReference type="ARBA" id="ARBA00004123"/>
    </source>
</evidence>
<evidence type="ECO:0000256" key="6">
    <source>
        <dbReference type="SAM" id="MobiDB-lite"/>
    </source>
</evidence>
<dbReference type="Pfam" id="PF07967">
    <property type="entry name" value="zf-C3HC"/>
    <property type="match status" value="1"/>
</dbReference>
<evidence type="ECO:0000256" key="3">
    <source>
        <dbReference type="ARBA" id="ARBA00022771"/>
    </source>
</evidence>
<evidence type="ECO:0000256" key="2">
    <source>
        <dbReference type="ARBA" id="ARBA00022723"/>
    </source>
</evidence>
<dbReference type="GO" id="GO:0005634">
    <property type="term" value="C:nucleus"/>
    <property type="evidence" value="ECO:0007669"/>
    <property type="project" value="UniProtKB-SubCell"/>
</dbReference>
<feature type="compositionally biased region" description="Polar residues" evidence="6">
    <location>
        <begin position="33"/>
        <end position="63"/>
    </location>
</feature>
<dbReference type="Proteomes" id="UP000829685">
    <property type="component" value="Unassembled WGS sequence"/>
</dbReference>
<dbReference type="AlphaFoldDB" id="A0A9P9WE50"/>
<reference evidence="9" key="1">
    <citation type="submission" date="2021-03" db="EMBL/GenBank/DDBJ databases">
        <title>Revisited historic fungal species revealed as producer of novel bioactive compounds through whole genome sequencing and comparative genomics.</title>
        <authorList>
            <person name="Vignolle G.A."/>
            <person name="Hochenegger N."/>
            <person name="Mach R.L."/>
            <person name="Mach-Aigner A.R."/>
            <person name="Javad Rahimi M."/>
            <person name="Salim K.A."/>
            <person name="Chan C.M."/>
            <person name="Lim L.B.L."/>
            <person name="Cai F."/>
            <person name="Druzhinina I.S."/>
            <person name="U'Ren J.M."/>
            <person name="Derntl C."/>
        </authorList>
    </citation>
    <scope>NUCLEOTIDE SEQUENCE</scope>
    <source>
        <strain evidence="9">TUCIM 5799</strain>
    </source>
</reference>
<comment type="caution">
    <text evidence="9">The sequence shown here is derived from an EMBL/GenBank/DDBJ whole genome shotgun (WGS) entry which is preliminary data.</text>
</comment>
<feature type="region of interest" description="Disordered" evidence="6">
    <location>
        <begin position="406"/>
        <end position="517"/>
    </location>
</feature>
<dbReference type="InterPro" id="IPR013909">
    <property type="entry name" value="NuBaID_C"/>
</dbReference>
<feature type="domain" description="C3HC-type" evidence="7">
    <location>
        <begin position="122"/>
        <end position="260"/>
    </location>
</feature>
<dbReference type="InterPro" id="IPR012935">
    <property type="entry name" value="NuBaID_N"/>
</dbReference>
<evidence type="ECO:0000259" key="7">
    <source>
        <dbReference type="Pfam" id="PF07967"/>
    </source>
</evidence>
<evidence type="ECO:0000313" key="10">
    <source>
        <dbReference type="Proteomes" id="UP000829685"/>
    </source>
</evidence>
<dbReference type="Pfam" id="PF08600">
    <property type="entry name" value="NuBaID_C"/>
    <property type="match status" value="1"/>
</dbReference>
<evidence type="ECO:0000256" key="5">
    <source>
        <dbReference type="ARBA" id="ARBA00023242"/>
    </source>
</evidence>
<dbReference type="GO" id="GO:0008270">
    <property type="term" value="F:zinc ion binding"/>
    <property type="evidence" value="ECO:0007669"/>
    <property type="project" value="UniProtKB-KW"/>
</dbReference>
<keyword evidence="10" id="KW-1185">Reference proteome</keyword>
<proteinExistence type="predicted"/>
<name>A0A9P9WE50_9PEZI</name>
<evidence type="ECO:0000256" key="4">
    <source>
        <dbReference type="ARBA" id="ARBA00022833"/>
    </source>
</evidence>
<keyword evidence="4" id="KW-0862">Zinc</keyword>
<evidence type="ECO:0000313" key="9">
    <source>
        <dbReference type="EMBL" id="KAI1859120.1"/>
    </source>
</evidence>
<dbReference type="EMBL" id="JAFIMR010000035">
    <property type="protein sequence ID" value="KAI1859120.1"/>
    <property type="molecule type" value="Genomic_DNA"/>
</dbReference>
<organism evidence="9 10">
    <name type="scientific">Neoarthrinium moseri</name>
    <dbReference type="NCBI Taxonomy" id="1658444"/>
    <lineage>
        <taxon>Eukaryota</taxon>
        <taxon>Fungi</taxon>
        <taxon>Dikarya</taxon>
        <taxon>Ascomycota</taxon>
        <taxon>Pezizomycotina</taxon>
        <taxon>Sordariomycetes</taxon>
        <taxon>Xylariomycetidae</taxon>
        <taxon>Amphisphaeriales</taxon>
        <taxon>Apiosporaceae</taxon>
        <taxon>Neoarthrinium</taxon>
    </lineage>
</organism>
<feature type="region of interest" description="Disordered" evidence="6">
    <location>
        <begin position="1"/>
        <end position="63"/>
    </location>
</feature>
<feature type="domain" description="NuBaID C-terminal" evidence="8">
    <location>
        <begin position="301"/>
        <end position="401"/>
    </location>
</feature>
<gene>
    <name evidence="9" type="ORF">JX265_010597</name>
</gene>
<evidence type="ECO:0000259" key="8">
    <source>
        <dbReference type="Pfam" id="PF08600"/>
    </source>
</evidence>
<feature type="compositionally biased region" description="Polar residues" evidence="6">
    <location>
        <begin position="496"/>
        <end position="511"/>
    </location>
</feature>
<accession>A0A9P9WE50</accession>
<protein>
    <submittedName>
        <fullName evidence="9">Uncharacterized protein</fullName>
    </submittedName>
</protein>
<keyword evidence="2" id="KW-0479">Metal-binding</keyword>
<feature type="compositionally biased region" description="Basic and acidic residues" evidence="6">
    <location>
        <begin position="465"/>
        <end position="477"/>
    </location>
</feature>
<keyword evidence="5" id="KW-0539">Nucleus</keyword>
<dbReference type="OrthoDB" id="2592092at2759"/>
<dbReference type="PANTHER" id="PTHR15835:SF6">
    <property type="entry name" value="ZINC FINGER C3HC-TYPE PROTEIN 1"/>
    <property type="match status" value="1"/>
</dbReference>
<comment type="subcellular location">
    <subcellularLocation>
        <location evidence="1">Nucleus</location>
    </subcellularLocation>
</comment>
<feature type="compositionally biased region" description="Polar residues" evidence="6">
    <location>
        <begin position="10"/>
        <end position="26"/>
    </location>
</feature>